<dbReference type="PANTHER" id="PTHR43742:SF6">
    <property type="entry name" value="OXIDOREDUCTASE YYAE-RELATED"/>
    <property type="match status" value="1"/>
</dbReference>
<dbReference type="Gene3D" id="3.40.50.740">
    <property type="match status" value="1"/>
</dbReference>
<dbReference type="InterPro" id="IPR006657">
    <property type="entry name" value="MoPterin_dinucl-bd_dom"/>
</dbReference>
<keyword evidence="2" id="KW-0479">Metal-binding</keyword>
<evidence type="ECO:0000313" key="6">
    <source>
        <dbReference type="EMBL" id="MEJ5978911.1"/>
    </source>
</evidence>
<evidence type="ECO:0000256" key="4">
    <source>
        <dbReference type="ARBA" id="ARBA00023014"/>
    </source>
</evidence>
<dbReference type="Pfam" id="PF04879">
    <property type="entry name" value="Molybdop_Fe4S4"/>
    <property type="match status" value="1"/>
</dbReference>
<dbReference type="RefSeq" id="WP_339588855.1">
    <property type="nucleotide sequence ID" value="NZ_JBBHJZ010000005.1"/>
</dbReference>
<dbReference type="Gene3D" id="2.40.40.20">
    <property type="match status" value="1"/>
</dbReference>
<dbReference type="Proteomes" id="UP001361239">
    <property type="component" value="Unassembled WGS sequence"/>
</dbReference>
<dbReference type="SUPFAM" id="SSF50692">
    <property type="entry name" value="ADC-like"/>
    <property type="match status" value="1"/>
</dbReference>
<keyword evidence="4" id="KW-0411">Iron-sulfur</keyword>
<gene>
    <name evidence="6" type="ORF">WG901_19820</name>
</gene>
<sequence length="745" mass="81176">MTQAHAAREQTGAVTVPTLCRLCPAHCGVLATVEDGRITEVRGDPDNPLFQGYTCPKGRALPELHNSPLRLLASQKRQADGAFAPIGVDQAMDEIAARLRAIVAQYGPRSVAIYTGTSGQSYPGGANMAAALLQAIGSPMFFTPNPIDSPGKQIAASAHGNWLAGDLPFAGADTWLLVGMNPVISKANGVPFNNPAQRLKEEVARGMKLIVIDPRRTETAKRAAIHLQPRPGEDPTILAGLIHVIIAEGLVDREFIDGEVDGFDALAAQVADFTPEYVARRAEVPADQVTAAARLFATRRGGMANCGTGPNFSQHGNLTEYLALCLATICGRWPRAGDPVHRPNALLPAYTARAQASGPFQGWGYGTKLRVRDLTDAACGLPTAALADEILLEGDGQVRALICNGSNPMAAWPDQRRTQQAMEKLDLLVCLDVEMALTARLADYVIATKMTLETPGMTQRVEALKYYTIGIGYPKPYAQYSPRIVAPPPDSDLIEEWEFYNGVAKRMGLGLTMGIKYGFGRFDEAPPTIIDMAKSDNLTTEGLYEKICEKGRFTLDEVRRHPHGHIFEVNETVAPKDPDCRERLDVGNAHMMGELAQVRAFEFQTEHADQAYPFRLISRRSNNFLNSAGRRLPGEKLTRGKAYNPLFMHPQDLTELGLQAGDTVTITSRHDRIPSIVEPDETMRRKVIAMYHCFGGLVEEDDGFETHGSNVGRLTPADRQYDAISGIPRMSNIAVSVSRGWSKDV</sequence>
<dbReference type="InterPro" id="IPR006656">
    <property type="entry name" value="Mopterin_OxRdtase"/>
</dbReference>
<reference evidence="6 7" key="1">
    <citation type="submission" date="2024-03" db="EMBL/GenBank/DDBJ databases">
        <authorList>
            <person name="Jo J.-H."/>
        </authorList>
    </citation>
    <scope>NUCLEOTIDE SEQUENCE [LARGE SCALE GENOMIC DNA]</scope>
    <source>
        <strain evidence="6 7">PS1R-30</strain>
    </source>
</reference>
<proteinExistence type="inferred from homology"/>
<evidence type="ECO:0000256" key="2">
    <source>
        <dbReference type="ARBA" id="ARBA00022723"/>
    </source>
</evidence>
<protein>
    <submittedName>
        <fullName evidence="6">Molybdopterin-dependent oxidoreductase</fullName>
    </submittedName>
</protein>
<dbReference type="SUPFAM" id="SSF53706">
    <property type="entry name" value="Formate dehydrogenase/DMSO reductase, domains 1-3"/>
    <property type="match status" value="1"/>
</dbReference>
<dbReference type="InterPro" id="IPR006963">
    <property type="entry name" value="Mopterin_OxRdtase_4Fe-4S_dom"/>
</dbReference>
<comment type="similarity">
    <text evidence="1">Belongs to the prokaryotic molybdopterin-containing oxidoreductase family.</text>
</comment>
<dbReference type="EMBL" id="JBBHJZ010000005">
    <property type="protein sequence ID" value="MEJ5978911.1"/>
    <property type="molecule type" value="Genomic_DNA"/>
</dbReference>
<evidence type="ECO:0000259" key="5">
    <source>
        <dbReference type="PROSITE" id="PS51669"/>
    </source>
</evidence>
<dbReference type="Gene3D" id="2.20.25.90">
    <property type="entry name" value="ADC-like domains"/>
    <property type="match status" value="1"/>
</dbReference>
<accession>A0ABU8S0N4</accession>
<dbReference type="Pfam" id="PF01568">
    <property type="entry name" value="Molydop_binding"/>
    <property type="match status" value="1"/>
</dbReference>
<keyword evidence="3" id="KW-0408">Iron</keyword>
<dbReference type="Pfam" id="PF00384">
    <property type="entry name" value="Molybdopterin"/>
    <property type="match status" value="1"/>
</dbReference>
<dbReference type="InterPro" id="IPR009010">
    <property type="entry name" value="Asp_de-COase-like_dom_sf"/>
</dbReference>
<evidence type="ECO:0000313" key="7">
    <source>
        <dbReference type="Proteomes" id="UP001361239"/>
    </source>
</evidence>
<comment type="caution">
    <text evidence="6">The sequence shown here is derived from an EMBL/GenBank/DDBJ whole genome shotgun (WGS) entry which is preliminary data.</text>
</comment>
<dbReference type="SMART" id="SM00926">
    <property type="entry name" value="Molybdop_Fe4S4"/>
    <property type="match status" value="1"/>
</dbReference>
<dbReference type="InterPro" id="IPR050612">
    <property type="entry name" value="Prok_Mopterin_Oxidored"/>
</dbReference>
<dbReference type="PANTHER" id="PTHR43742">
    <property type="entry name" value="TRIMETHYLAMINE-N-OXIDE REDUCTASE"/>
    <property type="match status" value="1"/>
</dbReference>
<evidence type="ECO:0000256" key="1">
    <source>
        <dbReference type="ARBA" id="ARBA00010312"/>
    </source>
</evidence>
<dbReference type="Gene3D" id="3.40.228.10">
    <property type="entry name" value="Dimethylsulfoxide Reductase, domain 2"/>
    <property type="match status" value="1"/>
</dbReference>
<keyword evidence="7" id="KW-1185">Reference proteome</keyword>
<name>A0ABU8S0N4_9SPHN</name>
<evidence type="ECO:0000256" key="3">
    <source>
        <dbReference type="ARBA" id="ARBA00023004"/>
    </source>
</evidence>
<organism evidence="6 7">
    <name type="scientific">Novosphingobium anseongense</name>
    <dbReference type="NCBI Taxonomy" id="3133436"/>
    <lineage>
        <taxon>Bacteria</taxon>
        <taxon>Pseudomonadati</taxon>
        <taxon>Pseudomonadota</taxon>
        <taxon>Alphaproteobacteria</taxon>
        <taxon>Sphingomonadales</taxon>
        <taxon>Sphingomonadaceae</taxon>
        <taxon>Novosphingobium</taxon>
    </lineage>
</organism>
<feature type="domain" description="4Fe-4S Mo/W bis-MGD-type" evidence="5">
    <location>
        <begin position="13"/>
        <end position="69"/>
    </location>
</feature>
<dbReference type="PROSITE" id="PS51669">
    <property type="entry name" value="4FE4S_MOW_BIS_MGD"/>
    <property type="match status" value="1"/>
</dbReference>